<evidence type="ECO:0000313" key="2">
    <source>
        <dbReference type="EMBL" id="DAF42690.1"/>
    </source>
</evidence>
<protein>
    <recommendedName>
        <fullName evidence="1">DNA polymerase III delta subunit-like C-terminal domain-containing protein</fullName>
    </recommendedName>
</protein>
<sequence>MKNNLILIIDKSSTNLLKRQEEIFQKWKINKEDVVKTTTWRKGLVQSKNLFGGVQAVWLDLSDAQAAMNFSKLIPTKKKLTEEKHLFNGKWWGNGVIITFLYPDKAINGKESSAGLAAIKNLVEYSGGTIEDNSSKRVDTLKTDVLKNIPLNSNIKTQLREYVGENFEALVMLEKALKKIPKEEIQKFTIQDVAVYLPAKSGVKLPWDVTGALDRHNLALALDCYNRMVNNKVPMFGLISWLNRHYQLAYEVASLLESGVPRRDIAKSLPKQNSYAISNTIKDLESNGTYPKSETLEYILKQTTELNLYYKGELRCIDKDNHFRNVLTKITQALKFNAPLQY</sequence>
<evidence type="ECO:0000259" key="1">
    <source>
        <dbReference type="Pfam" id="PF21694"/>
    </source>
</evidence>
<dbReference type="InterPro" id="IPR048466">
    <property type="entry name" value="DNA_pol3_delta-like_C"/>
</dbReference>
<dbReference type="Pfam" id="PF21694">
    <property type="entry name" value="DNA_pol3_delta_C"/>
    <property type="match status" value="1"/>
</dbReference>
<dbReference type="Gene3D" id="1.20.272.10">
    <property type="match status" value="1"/>
</dbReference>
<proteinExistence type="predicted"/>
<reference evidence="2" key="1">
    <citation type="journal article" date="2021" name="Proc. Natl. Acad. Sci. U.S.A.">
        <title>A Catalog of Tens of Thousands of Viruses from Human Metagenomes Reveals Hidden Associations with Chronic Diseases.</title>
        <authorList>
            <person name="Tisza M.J."/>
            <person name="Buck C.B."/>
        </authorList>
    </citation>
    <scope>NUCLEOTIDE SEQUENCE</scope>
    <source>
        <strain evidence="2">CtHip2</strain>
    </source>
</reference>
<feature type="domain" description="DNA polymerase III delta subunit-like C-terminal" evidence="1">
    <location>
        <begin position="210"/>
        <end position="311"/>
    </location>
</feature>
<name>A0A8S5RW73_9CAUD</name>
<dbReference type="EMBL" id="BK032497">
    <property type="protein sequence ID" value="DAF42690.1"/>
    <property type="molecule type" value="Genomic_DNA"/>
</dbReference>
<organism evidence="2">
    <name type="scientific">Siphoviridae sp. ctHip2</name>
    <dbReference type="NCBI Taxonomy" id="2827830"/>
    <lineage>
        <taxon>Viruses</taxon>
        <taxon>Duplodnaviria</taxon>
        <taxon>Heunggongvirae</taxon>
        <taxon>Uroviricota</taxon>
        <taxon>Caudoviricetes</taxon>
    </lineage>
</organism>
<accession>A0A8S5RW73</accession>